<comment type="caution">
    <text evidence="2">The sequence shown here is derived from an EMBL/GenBank/DDBJ whole genome shotgun (WGS) entry which is preliminary data.</text>
</comment>
<feature type="domain" description="DNA-binding transcriptional repressor CapW winged helix-turn-helix" evidence="1">
    <location>
        <begin position="7"/>
        <end position="78"/>
    </location>
</feature>
<dbReference type="EMBL" id="PYLZ01000003">
    <property type="protein sequence ID" value="PSW25299.1"/>
    <property type="molecule type" value="Genomic_DNA"/>
</dbReference>
<accession>A0A0J8Y285</accession>
<proteinExistence type="predicted"/>
<name>A0A0J8Y285_9GAMM</name>
<protein>
    <recommendedName>
        <fullName evidence="1">DNA-binding transcriptional repressor CapW winged helix-turn-helix domain-containing protein</fullName>
    </recommendedName>
</protein>
<reference evidence="2 3" key="1">
    <citation type="submission" date="2018-01" db="EMBL/GenBank/DDBJ databases">
        <title>Whole genome sequencing of Histamine producing bacteria.</title>
        <authorList>
            <person name="Butler K."/>
        </authorList>
    </citation>
    <scope>NUCLEOTIDE SEQUENCE [LARGE SCALE GENOMIC DNA]</scope>
    <source>
        <strain evidence="2 3">DSM 24669</strain>
    </source>
</reference>
<evidence type="ECO:0000259" key="1">
    <source>
        <dbReference type="Pfam" id="PF26109"/>
    </source>
</evidence>
<dbReference type="Pfam" id="PF26109">
    <property type="entry name" value="WHD_BrxR"/>
    <property type="match status" value="1"/>
</dbReference>
<dbReference type="Proteomes" id="UP000240481">
    <property type="component" value="Unassembled WGS sequence"/>
</dbReference>
<gene>
    <name evidence="2" type="ORF">C9I94_06475</name>
</gene>
<dbReference type="AlphaFoldDB" id="A0A0J8Y285"/>
<sequence length="85" mass="9980">MAIYHDKFIEAIIDKSGKISTYDIMSVFPLDVKRASEILKFYSLRNSGSIEYNDIERLYKKSETFKPLYLNCQPDEVIYAVELLF</sequence>
<dbReference type="OrthoDB" id="5821671at2"/>
<dbReference type="InterPro" id="IPR059019">
    <property type="entry name" value="WHD_CapW"/>
</dbReference>
<organism evidence="2 3">
    <name type="scientific">Photobacterium swingsii</name>
    <dbReference type="NCBI Taxonomy" id="680026"/>
    <lineage>
        <taxon>Bacteria</taxon>
        <taxon>Pseudomonadati</taxon>
        <taxon>Pseudomonadota</taxon>
        <taxon>Gammaproteobacteria</taxon>
        <taxon>Vibrionales</taxon>
        <taxon>Vibrionaceae</taxon>
        <taxon>Photobacterium</taxon>
    </lineage>
</organism>
<keyword evidence="3" id="KW-1185">Reference proteome</keyword>
<evidence type="ECO:0000313" key="3">
    <source>
        <dbReference type="Proteomes" id="UP000240481"/>
    </source>
</evidence>
<evidence type="ECO:0000313" key="2">
    <source>
        <dbReference type="EMBL" id="PSW25299.1"/>
    </source>
</evidence>
<dbReference type="RefSeq" id="WP_048897361.1">
    <property type="nucleotide sequence ID" value="NZ_AP024853.1"/>
</dbReference>